<dbReference type="EMBL" id="JOKJ01000053">
    <property type="protein sequence ID" value="KEQ02435.1"/>
    <property type="molecule type" value="Genomic_DNA"/>
</dbReference>
<evidence type="ECO:0000313" key="1">
    <source>
        <dbReference type="EMBL" id="KEQ02435.1"/>
    </source>
</evidence>
<dbReference type="AlphaFoldDB" id="A0A922NWL2"/>
<gene>
    <name evidence="1" type="ORF">GV68_21990</name>
</gene>
<protein>
    <submittedName>
        <fullName evidence="1">Uncharacterized protein</fullName>
    </submittedName>
</protein>
<evidence type="ECO:0000313" key="2">
    <source>
        <dbReference type="Proteomes" id="UP000052167"/>
    </source>
</evidence>
<name>A0A922NWL2_9HYPH</name>
<sequence>MSLHSFDTDDFEMPVMPMACTRSSTFRVDTPLIHASWITATSAFSTVFLGSRKPGNREPQSPWLLRADIVEKLR</sequence>
<keyword evidence="2" id="KW-1185">Reference proteome</keyword>
<proteinExistence type="predicted"/>
<dbReference type="Proteomes" id="UP000052167">
    <property type="component" value="Unassembled WGS sequence"/>
</dbReference>
<comment type="caution">
    <text evidence="1">The sequence shown here is derived from an EMBL/GenBank/DDBJ whole genome shotgun (WGS) entry which is preliminary data.</text>
</comment>
<reference evidence="1 2" key="1">
    <citation type="submission" date="2014-06" db="EMBL/GenBank/DDBJ databases">
        <title>Rhizobium pelagicum/R2-400B4.</title>
        <authorList>
            <person name="Kimes N.E."/>
            <person name="Lopez-Perez M."/>
        </authorList>
    </citation>
    <scope>NUCLEOTIDE SEQUENCE [LARGE SCALE GENOMIC DNA]</scope>
    <source>
        <strain evidence="1 2">R2-400B4</strain>
    </source>
</reference>
<organism evidence="1 2">
    <name type="scientific">Pseudorhizobium pelagicum</name>
    <dbReference type="NCBI Taxonomy" id="1509405"/>
    <lineage>
        <taxon>Bacteria</taxon>
        <taxon>Pseudomonadati</taxon>
        <taxon>Pseudomonadota</taxon>
        <taxon>Alphaproteobacteria</taxon>
        <taxon>Hyphomicrobiales</taxon>
        <taxon>Rhizobiaceae</taxon>
        <taxon>Rhizobium/Agrobacterium group</taxon>
        <taxon>Pseudorhizobium</taxon>
    </lineage>
</organism>
<accession>A0A922NWL2</accession>